<comment type="caution">
    <text evidence="1">The sequence shown here is derived from an EMBL/GenBank/DDBJ whole genome shotgun (WGS) entry which is preliminary data.</text>
</comment>
<sequence>MAGTLALEVVIEFLRESPARQYDEKLRGFLFSQQDDAGALGKVAECFLAWLKIGAIDNMVVAIETTNLRFWYTGKSPNVWRDEQKRCVKRTGKLARSNYSSSLITTALTAQGQADLSAEERTSENEYFVRLDKGQTREPFRSSIFPAGGGYAE</sequence>
<evidence type="ECO:0000313" key="1">
    <source>
        <dbReference type="EMBL" id="KAF7512107.1"/>
    </source>
</evidence>
<dbReference type="EMBL" id="JAACFV010000015">
    <property type="protein sequence ID" value="KAF7512107.1"/>
    <property type="molecule type" value="Genomic_DNA"/>
</dbReference>
<name>A0A8H7ASE4_9EURO</name>
<keyword evidence="2" id="KW-1185">Reference proteome</keyword>
<reference evidence="1" key="1">
    <citation type="submission" date="2020-02" db="EMBL/GenBank/DDBJ databases">
        <authorList>
            <person name="Palmer J.M."/>
        </authorList>
    </citation>
    <scope>NUCLEOTIDE SEQUENCE</scope>
    <source>
        <strain evidence="1">EPUS1.4</strain>
        <tissue evidence="1">Thallus</tissue>
    </source>
</reference>
<dbReference type="OrthoDB" id="5427503at2759"/>
<organism evidence="1 2">
    <name type="scientific">Endocarpon pusillum</name>
    <dbReference type="NCBI Taxonomy" id="364733"/>
    <lineage>
        <taxon>Eukaryota</taxon>
        <taxon>Fungi</taxon>
        <taxon>Dikarya</taxon>
        <taxon>Ascomycota</taxon>
        <taxon>Pezizomycotina</taxon>
        <taxon>Eurotiomycetes</taxon>
        <taxon>Chaetothyriomycetidae</taxon>
        <taxon>Verrucariales</taxon>
        <taxon>Verrucariaceae</taxon>
        <taxon>Endocarpon</taxon>
    </lineage>
</organism>
<protein>
    <submittedName>
        <fullName evidence="1">Uncharacterized protein</fullName>
    </submittedName>
</protein>
<gene>
    <name evidence="1" type="ORF">GJ744_002820</name>
</gene>
<accession>A0A8H7ASE4</accession>
<proteinExistence type="predicted"/>
<dbReference type="Proteomes" id="UP000606974">
    <property type="component" value="Unassembled WGS sequence"/>
</dbReference>
<evidence type="ECO:0000313" key="2">
    <source>
        <dbReference type="Proteomes" id="UP000606974"/>
    </source>
</evidence>
<dbReference type="AlphaFoldDB" id="A0A8H7ASE4"/>